<sequence>MARRGDEAWAFQLARKRKPTGRWTVAVVDFLRELQKVGFDWSPRQANDYINYYQDAWRVLDEGEYGLNTYYKYNMNH</sequence>
<dbReference type="EMBL" id="QYYG01000001">
    <property type="protein sequence ID" value="RJF58067.1"/>
    <property type="molecule type" value="Genomic_DNA"/>
</dbReference>
<accession>A0AA92X6F2</accession>
<dbReference type="Proteomes" id="UP000284338">
    <property type="component" value="Unassembled WGS sequence"/>
</dbReference>
<organism evidence="1 2">
    <name type="scientific">Serratia inhibens</name>
    <dbReference type="NCBI Taxonomy" id="2338073"/>
    <lineage>
        <taxon>Bacteria</taxon>
        <taxon>Pseudomonadati</taxon>
        <taxon>Pseudomonadota</taxon>
        <taxon>Gammaproteobacteria</taxon>
        <taxon>Enterobacterales</taxon>
        <taxon>Yersiniaceae</taxon>
        <taxon>Serratia</taxon>
    </lineage>
</organism>
<proteinExistence type="predicted"/>
<evidence type="ECO:0000313" key="2">
    <source>
        <dbReference type="Proteomes" id="UP000284338"/>
    </source>
</evidence>
<gene>
    <name evidence="1" type="ORF">D4100_04700</name>
</gene>
<reference evidence="1 2" key="1">
    <citation type="submission" date="2018-09" db="EMBL/GenBank/DDBJ databases">
        <title>Draft genome of a novel serratia sp. strain with antifungal activity.</title>
        <authorList>
            <person name="Dichmann S.I."/>
            <person name="Park B.P."/>
            <person name="Pathiraja D."/>
            <person name="Choi I.-G."/>
            <person name="Stougaard P."/>
            <person name="Hennessy R.C."/>
        </authorList>
    </citation>
    <scope>NUCLEOTIDE SEQUENCE [LARGE SCALE GENOMIC DNA]</scope>
    <source>
        <strain evidence="1 2">S40</strain>
    </source>
</reference>
<evidence type="ECO:0000313" key="1">
    <source>
        <dbReference type="EMBL" id="RJF58067.1"/>
    </source>
</evidence>
<dbReference type="AlphaFoldDB" id="A0AA92X6F2"/>
<comment type="caution">
    <text evidence="1">The sequence shown here is derived from an EMBL/GenBank/DDBJ whole genome shotgun (WGS) entry which is preliminary data.</text>
</comment>
<protein>
    <submittedName>
        <fullName evidence="1">DNA polymerase V</fullName>
    </submittedName>
</protein>
<keyword evidence="2" id="KW-1185">Reference proteome</keyword>
<name>A0AA92X6F2_9GAMM</name>